<evidence type="ECO:0000256" key="1">
    <source>
        <dbReference type="SAM" id="Phobius"/>
    </source>
</evidence>
<feature type="transmembrane region" description="Helical" evidence="1">
    <location>
        <begin position="174"/>
        <end position="199"/>
    </location>
</feature>
<keyword evidence="1" id="KW-0472">Membrane</keyword>
<sequence>MLITYLAAVVLVAFALTRLPSAIRGQNVLIASSATAVAVAFALITPPVYSALDVIAPFPNFVDLVAKLALFVGLLLAGTQVARAWDAPSTQRLVSGGPGLLVFLAVFLLEVIFFALVHDGAHAPDLVDQLSDVTSRAYSTIATAYPAYIAALLLPHLRATLMSTNRTGRATATFLFVGFGLAIVRFGFGLVTLAVPAAYYAGQAVSAFAAVFVALGLATAFFSRIVRKRRAAQSSI</sequence>
<evidence type="ECO:0000313" key="3">
    <source>
        <dbReference type="Proteomes" id="UP000266298"/>
    </source>
</evidence>
<dbReference type="AlphaFoldDB" id="A0A399P2S2"/>
<keyword evidence="1" id="KW-1133">Transmembrane helix</keyword>
<feature type="transmembrane region" description="Helical" evidence="1">
    <location>
        <begin position="205"/>
        <end position="226"/>
    </location>
</feature>
<accession>A0A399P2S2</accession>
<proteinExistence type="predicted"/>
<gene>
    <name evidence="2" type="ORF">DZF96_00080</name>
</gene>
<comment type="caution">
    <text evidence="2">The sequence shown here is derived from an EMBL/GenBank/DDBJ whole genome shotgun (WGS) entry which is preliminary data.</text>
</comment>
<reference evidence="2 3" key="1">
    <citation type="submission" date="2018-08" db="EMBL/GenBank/DDBJ databases">
        <title>Genome Sequence of Clavibacter michiganensis Subspecies type strains, and the Atypical Peach-Colored Strains Isolated from Tomato.</title>
        <authorList>
            <person name="Osdaghi E."/>
            <person name="Portier P."/>
            <person name="Briand M."/>
            <person name="Jacques M.-A."/>
        </authorList>
    </citation>
    <scope>NUCLEOTIDE SEQUENCE [LARGE SCALE GENOMIC DNA]</scope>
    <source>
        <strain evidence="2 3">CFBP 7493</strain>
    </source>
</reference>
<feature type="transmembrane region" description="Helical" evidence="1">
    <location>
        <begin position="97"/>
        <end position="117"/>
    </location>
</feature>
<feature type="transmembrane region" description="Helical" evidence="1">
    <location>
        <begin position="64"/>
        <end position="85"/>
    </location>
</feature>
<protein>
    <recommendedName>
        <fullName evidence="4">Integral membrane protein</fullName>
    </recommendedName>
</protein>
<dbReference type="RefSeq" id="WP_043588194.1">
    <property type="nucleotide sequence ID" value="NZ_QWEC01000001.1"/>
</dbReference>
<dbReference type="Proteomes" id="UP000266298">
    <property type="component" value="Unassembled WGS sequence"/>
</dbReference>
<feature type="transmembrane region" description="Helical" evidence="1">
    <location>
        <begin position="137"/>
        <end position="154"/>
    </location>
</feature>
<keyword evidence="1" id="KW-0812">Transmembrane</keyword>
<evidence type="ECO:0008006" key="4">
    <source>
        <dbReference type="Google" id="ProtNLM"/>
    </source>
</evidence>
<evidence type="ECO:0000313" key="2">
    <source>
        <dbReference type="EMBL" id="RII99076.1"/>
    </source>
</evidence>
<dbReference type="EMBL" id="QWEC01000001">
    <property type="protein sequence ID" value="RII99076.1"/>
    <property type="molecule type" value="Genomic_DNA"/>
</dbReference>
<name>A0A399P2S2_9MICO</name>
<organism evidence="2 3">
    <name type="scientific">Clavibacter michiganensis</name>
    <dbReference type="NCBI Taxonomy" id="28447"/>
    <lineage>
        <taxon>Bacteria</taxon>
        <taxon>Bacillati</taxon>
        <taxon>Actinomycetota</taxon>
        <taxon>Actinomycetes</taxon>
        <taxon>Micrococcales</taxon>
        <taxon>Microbacteriaceae</taxon>
        <taxon>Clavibacter</taxon>
    </lineage>
</organism>